<dbReference type="Gene3D" id="3.40.190.290">
    <property type="match status" value="1"/>
</dbReference>
<dbReference type="InterPro" id="IPR036390">
    <property type="entry name" value="WH_DNA-bd_sf"/>
</dbReference>
<dbReference type="PRINTS" id="PR00039">
    <property type="entry name" value="HTHLYSR"/>
</dbReference>
<dbReference type="Proteomes" id="UP000636793">
    <property type="component" value="Unassembled WGS sequence"/>
</dbReference>
<dbReference type="Pfam" id="PF00126">
    <property type="entry name" value="HTH_1"/>
    <property type="match status" value="1"/>
</dbReference>
<dbReference type="SUPFAM" id="SSF46785">
    <property type="entry name" value="Winged helix' DNA-binding domain"/>
    <property type="match status" value="1"/>
</dbReference>
<dbReference type="Pfam" id="PF03466">
    <property type="entry name" value="LysR_substrate"/>
    <property type="match status" value="1"/>
</dbReference>
<dbReference type="InterPro" id="IPR036388">
    <property type="entry name" value="WH-like_DNA-bd_sf"/>
</dbReference>
<dbReference type="GO" id="GO:0032993">
    <property type="term" value="C:protein-DNA complex"/>
    <property type="evidence" value="ECO:0007669"/>
    <property type="project" value="TreeGrafter"/>
</dbReference>
<dbReference type="InterPro" id="IPR000847">
    <property type="entry name" value="LysR_HTH_N"/>
</dbReference>
<reference evidence="6" key="2">
    <citation type="submission" date="2020-09" db="EMBL/GenBank/DDBJ databases">
        <authorList>
            <person name="Sun Q."/>
            <person name="Zhou Y."/>
        </authorList>
    </citation>
    <scope>NUCLEOTIDE SEQUENCE</scope>
    <source>
        <strain evidence="6">CGMCC 1.15085</strain>
    </source>
</reference>
<comment type="caution">
    <text evidence="6">The sequence shown here is derived from an EMBL/GenBank/DDBJ whole genome shotgun (WGS) entry which is preliminary data.</text>
</comment>
<keyword evidence="7" id="KW-1185">Reference proteome</keyword>
<proteinExistence type="inferred from homology"/>
<dbReference type="PROSITE" id="PS50931">
    <property type="entry name" value="HTH_LYSR"/>
    <property type="match status" value="1"/>
</dbReference>
<gene>
    <name evidence="6" type="ORF">GCM10011492_04140</name>
</gene>
<evidence type="ECO:0000256" key="4">
    <source>
        <dbReference type="ARBA" id="ARBA00023163"/>
    </source>
</evidence>
<dbReference type="EMBL" id="BMHI01000001">
    <property type="protein sequence ID" value="GGB17491.1"/>
    <property type="molecule type" value="Genomic_DNA"/>
</dbReference>
<dbReference type="PANTHER" id="PTHR30346:SF28">
    <property type="entry name" value="HTH-TYPE TRANSCRIPTIONAL REGULATOR CYNR"/>
    <property type="match status" value="1"/>
</dbReference>
<dbReference type="AlphaFoldDB" id="A0A916WPJ1"/>
<reference evidence="6" key="1">
    <citation type="journal article" date="2014" name="Int. J. Syst. Evol. Microbiol.">
        <title>Complete genome sequence of Corynebacterium casei LMG S-19264T (=DSM 44701T), isolated from a smear-ripened cheese.</title>
        <authorList>
            <consortium name="US DOE Joint Genome Institute (JGI-PGF)"/>
            <person name="Walter F."/>
            <person name="Albersmeier A."/>
            <person name="Kalinowski J."/>
            <person name="Ruckert C."/>
        </authorList>
    </citation>
    <scope>NUCLEOTIDE SEQUENCE</scope>
    <source>
        <strain evidence="6">CGMCC 1.15085</strain>
    </source>
</reference>
<dbReference type="InterPro" id="IPR005119">
    <property type="entry name" value="LysR_subst-bd"/>
</dbReference>
<name>A0A916WPJ1_9MICO</name>
<keyword evidence="2" id="KW-0805">Transcription regulation</keyword>
<evidence type="ECO:0000256" key="1">
    <source>
        <dbReference type="ARBA" id="ARBA00009437"/>
    </source>
</evidence>
<dbReference type="PANTHER" id="PTHR30346">
    <property type="entry name" value="TRANSCRIPTIONAL DUAL REGULATOR HCAR-RELATED"/>
    <property type="match status" value="1"/>
</dbReference>
<dbReference type="GO" id="GO:0003677">
    <property type="term" value="F:DNA binding"/>
    <property type="evidence" value="ECO:0007669"/>
    <property type="project" value="UniProtKB-KW"/>
</dbReference>
<evidence type="ECO:0000259" key="5">
    <source>
        <dbReference type="PROSITE" id="PS50931"/>
    </source>
</evidence>
<sequence>MRDAVRWFVVLAEEENVTAAAARLRIPQPTLSRRLGRLERQLGTTLFDRNGKRLRINDAGRVYAEHLRRADAELTAAEQAVRELQSHGPRVVRLGFLHSFGTWLVPDLIQRTREADPGVRFELVQDAAETITSAVVADDIDLGIVSPRPRDAPVSWRLLLRQEVHLTVPSTDPLARRRSVGFAEVRDREFVAMATGFGMRQLLDEACAAVGFEPRITVECQELDTVAGLVAAGIGIALLPESPNRQLPTGVTALPVTGIDAAREVGLIWARGAALSEPARQVRALATSP</sequence>
<evidence type="ECO:0000256" key="3">
    <source>
        <dbReference type="ARBA" id="ARBA00023125"/>
    </source>
</evidence>
<comment type="similarity">
    <text evidence="1">Belongs to the LysR transcriptional regulatory family.</text>
</comment>
<feature type="domain" description="HTH lysR-type" evidence="5">
    <location>
        <begin position="8"/>
        <end position="57"/>
    </location>
</feature>
<dbReference type="RefSeq" id="WP_188835294.1">
    <property type="nucleotide sequence ID" value="NZ_BMHI01000001.1"/>
</dbReference>
<accession>A0A916WPJ1</accession>
<dbReference type="SUPFAM" id="SSF53850">
    <property type="entry name" value="Periplasmic binding protein-like II"/>
    <property type="match status" value="1"/>
</dbReference>
<keyword evidence="4" id="KW-0804">Transcription</keyword>
<dbReference type="Gene3D" id="1.10.10.10">
    <property type="entry name" value="Winged helix-like DNA-binding domain superfamily/Winged helix DNA-binding domain"/>
    <property type="match status" value="1"/>
</dbReference>
<evidence type="ECO:0000256" key="2">
    <source>
        <dbReference type="ARBA" id="ARBA00023015"/>
    </source>
</evidence>
<dbReference type="GO" id="GO:0003700">
    <property type="term" value="F:DNA-binding transcription factor activity"/>
    <property type="evidence" value="ECO:0007669"/>
    <property type="project" value="InterPro"/>
</dbReference>
<evidence type="ECO:0000313" key="6">
    <source>
        <dbReference type="EMBL" id="GGB17491.1"/>
    </source>
</evidence>
<organism evidence="6 7">
    <name type="scientific">Flexivirga endophytica</name>
    <dbReference type="NCBI Taxonomy" id="1849103"/>
    <lineage>
        <taxon>Bacteria</taxon>
        <taxon>Bacillati</taxon>
        <taxon>Actinomycetota</taxon>
        <taxon>Actinomycetes</taxon>
        <taxon>Micrococcales</taxon>
        <taxon>Dermacoccaceae</taxon>
        <taxon>Flexivirga</taxon>
    </lineage>
</organism>
<evidence type="ECO:0000313" key="7">
    <source>
        <dbReference type="Proteomes" id="UP000636793"/>
    </source>
</evidence>
<protein>
    <submittedName>
        <fullName evidence="6">Transcriptional regulator</fullName>
    </submittedName>
</protein>
<keyword evidence="3" id="KW-0238">DNA-binding</keyword>